<keyword evidence="6" id="KW-0547">Nucleotide-binding</keyword>
<dbReference type="SUPFAM" id="SSF55083">
    <property type="entry name" value="6-hydroxymethyl-7,8-dihydropterin pyrophosphokinase, HPPK"/>
    <property type="match status" value="1"/>
</dbReference>
<proteinExistence type="inferred from homology"/>
<protein>
    <recommendedName>
        <fullName evidence="4">2-amino-4-hydroxy-6-hydroxymethyldihydropteridine pyrophosphokinase</fullName>
        <ecNumber evidence="3">2.7.6.3</ecNumber>
    </recommendedName>
    <alternativeName>
        <fullName evidence="11">6-hydroxymethyl-7,8-dihydropterin pyrophosphokinase</fullName>
    </alternativeName>
    <alternativeName>
        <fullName evidence="12">7,8-dihydro-6-hydroxymethylpterin-pyrophosphokinase</fullName>
    </alternativeName>
</protein>
<dbReference type="UniPathway" id="UPA00077">
    <property type="reaction ID" value="UER00155"/>
</dbReference>
<dbReference type="PANTHER" id="PTHR43071:SF1">
    <property type="entry name" value="2-AMINO-4-HYDROXY-6-HYDROXYMETHYLDIHYDROPTERIDINE PYROPHOSPHOKINASE"/>
    <property type="match status" value="1"/>
</dbReference>
<dbReference type="GO" id="GO:0046656">
    <property type="term" value="P:folic acid biosynthetic process"/>
    <property type="evidence" value="ECO:0007669"/>
    <property type="project" value="UniProtKB-KW"/>
</dbReference>
<evidence type="ECO:0000256" key="3">
    <source>
        <dbReference type="ARBA" id="ARBA00013253"/>
    </source>
</evidence>
<keyword evidence="8" id="KW-0067">ATP-binding</keyword>
<reference evidence="14 15" key="1">
    <citation type="submission" date="2020-08" db="EMBL/GenBank/DDBJ databases">
        <title>Genomic Encyclopedia of Type Strains, Phase IV (KMG-IV): sequencing the most valuable type-strain genomes for metagenomic binning, comparative biology and taxonomic classification.</title>
        <authorList>
            <person name="Goeker M."/>
        </authorList>
    </citation>
    <scope>NUCLEOTIDE SEQUENCE [LARGE SCALE GENOMIC DNA]</scope>
    <source>
        <strain evidence="14 15">DSM 16268</strain>
    </source>
</reference>
<dbReference type="Pfam" id="PF01288">
    <property type="entry name" value="HPPK"/>
    <property type="match status" value="1"/>
</dbReference>
<evidence type="ECO:0000313" key="15">
    <source>
        <dbReference type="Proteomes" id="UP000523821"/>
    </source>
</evidence>
<name>A0A7W9L360_9HYPH</name>
<dbReference type="GO" id="GO:0005524">
    <property type="term" value="F:ATP binding"/>
    <property type="evidence" value="ECO:0007669"/>
    <property type="project" value="UniProtKB-KW"/>
</dbReference>
<dbReference type="RefSeq" id="WP_183857667.1">
    <property type="nucleotide sequence ID" value="NZ_JACHOO010000007.1"/>
</dbReference>
<dbReference type="Proteomes" id="UP000523821">
    <property type="component" value="Unassembled WGS sequence"/>
</dbReference>
<evidence type="ECO:0000256" key="1">
    <source>
        <dbReference type="ARBA" id="ARBA00005051"/>
    </source>
</evidence>
<evidence type="ECO:0000259" key="13">
    <source>
        <dbReference type="PROSITE" id="PS00794"/>
    </source>
</evidence>
<accession>A0A7W9L360</accession>
<comment type="caution">
    <text evidence="14">The sequence shown here is derived from an EMBL/GenBank/DDBJ whole genome shotgun (WGS) entry which is preliminary data.</text>
</comment>
<dbReference type="PROSITE" id="PS00794">
    <property type="entry name" value="HPPK"/>
    <property type="match status" value="1"/>
</dbReference>
<evidence type="ECO:0000256" key="9">
    <source>
        <dbReference type="ARBA" id="ARBA00022909"/>
    </source>
</evidence>
<dbReference type="AlphaFoldDB" id="A0A7W9L360"/>
<keyword evidence="9" id="KW-0289">Folate biosynthesis</keyword>
<comment type="pathway">
    <text evidence="1">Cofactor biosynthesis; tetrahydrofolate biosynthesis; 2-amino-4-hydroxy-6-hydroxymethyl-7,8-dihydropteridine diphosphate from 7,8-dihydroneopterin triphosphate: step 4/4.</text>
</comment>
<organism evidence="14 15">
    <name type="scientific">Prosthecomicrobium pneumaticum</name>
    <dbReference type="NCBI Taxonomy" id="81895"/>
    <lineage>
        <taxon>Bacteria</taxon>
        <taxon>Pseudomonadati</taxon>
        <taxon>Pseudomonadota</taxon>
        <taxon>Alphaproteobacteria</taxon>
        <taxon>Hyphomicrobiales</taxon>
        <taxon>Kaistiaceae</taxon>
        <taxon>Prosthecomicrobium</taxon>
    </lineage>
</organism>
<dbReference type="GO" id="GO:0003848">
    <property type="term" value="F:2-amino-4-hydroxy-6-hydroxymethyldihydropteridine diphosphokinase activity"/>
    <property type="evidence" value="ECO:0007669"/>
    <property type="project" value="UniProtKB-EC"/>
</dbReference>
<dbReference type="InterPro" id="IPR035907">
    <property type="entry name" value="Hppk_sf"/>
</dbReference>
<dbReference type="GO" id="GO:0046654">
    <property type="term" value="P:tetrahydrofolate biosynthetic process"/>
    <property type="evidence" value="ECO:0007669"/>
    <property type="project" value="UniProtKB-UniPathway"/>
</dbReference>
<keyword evidence="5 14" id="KW-0808">Transferase</keyword>
<evidence type="ECO:0000256" key="6">
    <source>
        <dbReference type="ARBA" id="ARBA00022741"/>
    </source>
</evidence>
<evidence type="ECO:0000256" key="7">
    <source>
        <dbReference type="ARBA" id="ARBA00022777"/>
    </source>
</evidence>
<dbReference type="PANTHER" id="PTHR43071">
    <property type="entry name" value="2-AMINO-4-HYDROXY-6-HYDROXYMETHYLDIHYDROPTERIDINE PYROPHOSPHOKINASE"/>
    <property type="match status" value="1"/>
</dbReference>
<dbReference type="EMBL" id="JACHOO010000007">
    <property type="protein sequence ID" value="MBB5754208.1"/>
    <property type="molecule type" value="Genomic_DNA"/>
</dbReference>
<comment type="function">
    <text evidence="10">Catalyzes the transfer of pyrophosphate from adenosine triphosphate (ATP) to 6-hydroxymethyl-7,8-dihydropterin, an enzymatic step in folate biosynthesis pathway.</text>
</comment>
<keyword evidence="7 14" id="KW-0418">Kinase</keyword>
<dbReference type="Gene3D" id="3.30.70.560">
    <property type="entry name" value="7,8-Dihydro-6-hydroxymethylpterin-pyrophosphokinase HPPK"/>
    <property type="match status" value="1"/>
</dbReference>
<evidence type="ECO:0000256" key="4">
    <source>
        <dbReference type="ARBA" id="ARBA00016218"/>
    </source>
</evidence>
<gene>
    <name evidence="14" type="ORF">GGQ63_003289</name>
</gene>
<feature type="domain" description="7,8-dihydro-6-hydroxymethylpterin-pyrophosphokinase" evidence="13">
    <location>
        <begin position="93"/>
        <end position="104"/>
    </location>
</feature>
<evidence type="ECO:0000313" key="14">
    <source>
        <dbReference type="EMBL" id="MBB5754208.1"/>
    </source>
</evidence>
<evidence type="ECO:0000256" key="10">
    <source>
        <dbReference type="ARBA" id="ARBA00029409"/>
    </source>
</evidence>
<dbReference type="EC" id="2.7.6.3" evidence="3"/>
<evidence type="ECO:0000256" key="11">
    <source>
        <dbReference type="ARBA" id="ARBA00029766"/>
    </source>
</evidence>
<sequence length="166" mass="17972">MDEAVPTAAHLGLGSNLGDRAAALSAAVGDLRRAPGVSVTRVSSLYETPPWGPVPQGSYLNACIAIETTLPPRALLELCLAIERAHGRERRVRWGPRTLDIDVLAYGDRTVEAPDLHIPHPRLTERAFVLVPLAEIAPDLVIAGRTVADWRAVIDTEGIHKLQKEL</sequence>
<comment type="similarity">
    <text evidence="2">Belongs to the HPPK family.</text>
</comment>
<dbReference type="InterPro" id="IPR000550">
    <property type="entry name" value="Hppk"/>
</dbReference>
<keyword evidence="15" id="KW-1185">Reference proteome</keyword>
<dbReference type="GO" id="GO:0016301">
    <property type="term" value="F:kinase activity"/>
    <property type="evidence" value="ECO:0007669"/>
    <property type="project" value="UniProtKB-KW"/>
</dbReference>
<dbReference type="CDD" id="cd00483">
    <property type="entry name" value="HPPK"/>
    <property type="match status" value="1"/>
</dbReference>
<evidence type="ECO:0000256" key="8">
    <source>
        <dbReference type="ARBA" id="ARBA00022840"/>
    </source>
</evidence>
<dbReference type="NCBIfam" id="TIGR01498">
    <property type="entry name" value="folK"/>
    <property type="match status" value="1"/>
</dbReference>
<evidence type="ECO:0000256" key="5">
    <source>
        <dbReference type="ARBA" id="ARBA00022679"/>
    </source>
</evidence>
<evidence type="ECO:0000256" key="2">
    <source>
        <dbReference type="ARBA" id="ARBA00005810"/>
    </source>
</evidence>
<evidence type="ECO:0000256" key="12">
    <source>
        <dbReference type="ARBA" id="ARBA00033413"/>
    </source>
</evidence>